<name>A0A517TRV8_9BACT</name>
<dbReference type="Proteomes" id="UP000317909">
    <property type="component" value="Chromosome"/>
</dbReference>
<gene>
    <name evidence="1" type="ORF">I41_02600</name>
</gene>
<protein>
    <submittedName>
        <fullName evidence="1">Uncharacterized protein</fullName>
    </submittedName>
</protein>
<dbReference type="OrthoDB" id="9830585at2"/>
<dbReference type="EMBL" id="CP036339">
    <property type="protein sequence ID" value="QDT71105.1"/>
    <property type="molecule type" value="Genomic_DNA"/>
</dbReference>
<dbReference type="KEGG" id="llh:I41_02600"/>
<keyword evidence="2" id="KW-1185">Reference proteome</keyword>
<evidence type="ECO:0000313" key="1">
    <source>
        <dbReference type="EMBL" id="QDT71105.1"/>
    </source>
</evidence>
<organism evidence="1 2">
    <name type="scientific">Lacipirellula limnantheis</name>
    <dbReference type="NCBI Taxonomy" id="2528024"/>
    <lineage>
        <taxon>Bacteria</taxon>
        <taxon>Pseudomonadati</taxon>
        <taxon>Planctomycetota</taxon>
        <taxon>Planctomycetia</taxon>
        <taxon>Pirellulales</taxon>
        <taxon>Lacipirellulaceae</taxon>
        <taxon>Lacipirellula</taxon>
    </lineage>
</organism>
<evidence type="ECO:0000313" key="2">
    <source>
        <dbReference type="Proteomes" id="UP000317909"/>
    </source>
</evidence>
<sequence length="118" mass="14021">MAYWRRNLEDQNTYEEGCADAVSDIKESRLQFFWGVRGTWGDYCQKLFRDRFDAEVVVTSCFEWEGLLAYRDGYNTTMKEHIDGRFGPGSVDRAREEVQKWRKDAYDAWVKRREPGDS</sequence>
<accession>A0A517TRV8</accession>
<dbReference type="RefSeq" id="WP_145430210.1">
    <property type="nucleotide sequence ID" value="NZ_CP036339.1"/>
</dbReference>
<reference evidence="1 2" key="1">
    <citation type="submission" date="2019-02" db="EMBL/GenBank/DDBJ databases">
        <title>Deep-cultivation of Planctomycetes and their phenomic and genomic characterization uncovers novel biology.</title>
        <authorList>
            <person name="Wiegand S."/>
            <person name="Jogler M."/>
            <person name="Boedeker C."/>
            <person name="Pinto D."/>
            <person name="Vollmers J."/>
            <person name="Rivas-Marin E."/>
            <person name="Kohn T."/>
            <person name="Peeters S.H."/>
            <person name="Heuer A."/>
            <person name="Rast P."/>
            <person name="Oberbeckmann S."/>
            <person name="Bunk B."/>
            <person name="Jeske O."/>
            <person name="Meyerdierks A."/>
            <person name="Storesund J.E."/>
            <person name="Kallscheuer N."/>
            <person name="Luecker S."/>
            <person name="Lage O.M."/>
            <person name="Pohl T."/>
            <person name="Merkel B.J."/>
            <person name="Hornburger P."/>
            <person name="Mueller R.-W."/>
            <person name="Bruemmer F."/>
            <person name="Labrenz M."/>
            <person name="Spormann A.M."/>
            <person name="Op den Camp H."/>
            <person name="Overmann J."/>
            <person name="Amann R."/>
            <person name="Jetten M.S.M."/>
            <person name="Mascher T."/>
            <person name="Medema M.H."/>
            <person name="Devos D.P."/>
            <person name="Kaster A.-K."/>
            <person name="Ovreas L."/>
            <person name="Rohde M."/>
            <person name="Galperin M.Y."/>
            <person name="Jogler C."/>
        </authorList>
    </citation>
    <scope>NUCLEOTIDE SEQUENCE [LARGE SCALE GENOMIC DNA]</scope>
    <source>
        <strain evidence="1 2">I41</strain>
    </source>
</reference>
<proteinExistence type="predicted"/>
<dbReference type="AlphaFoldDB" id="A0A517TRV8"/>